<dbReference type="GO" id="GO:0005829">
    <property type="term" value="C:cytosol"/>
    <property type="evidence" value="ECO:0007669"/>
    <property type="project" value="TreeGrafter"/>
</dbReference>
<protein>
    <recommendedName>
        <fullName evidence="1">pyridoxal kinase</fullName>
        <ecNumber evidence="1">2.7.1.35</ecNumber>
    </recommendedName>
</protein>
<evidence type="ECO:0000313" key="7">
    <source>
        <dbReference type="EMBL" id="GBO94191.1"/>
    </source>
</evidence>
<accession>A0A401LM93</accession>
<dbReference type="InterPro" id="IPR004625">
    <property type="entry name" value="PyrdxlKinase"/>
</dbReference>
<evidence type="ECO:0000256" key="1">
    <source>
        <dbReference type="ARBA" id="ARBA00012104"/>
    </source>
</evidence>
<evidence type="ECO:0000256" key="5">
    <source>
        <dbReference type="ARBA" id="ARBA00022840"/>
    </source>
</evidence>
<evidence type="ECO:0000256" key="2">
    <source>
        <dbReference type="ARBA" id="ARBA00022679"/>
    </source>
</evidence>
<dbReference type="InterPro" id="IPR029056">
    <property type="entry name" value="Ribokinase-like"/>
</dbReference>
<gene>
    <name evidence="7" type="ORF">MESMUL_15450</name>
</gene>
<reference evidence="7 8" key="1">
    <citation type="journal article" date="2018" name="Int. J. Syst. Evol. Microbiol.">
        <title>Mesosutterella multiformis gen. nov., sp. nov., a member of the family Sutterellaceae and Sutterella megalosphaeroides sp. nov., isolated from human faeces.</title>
        <authorList>
            <person name="Sakamoto M."/>
            <person name="Ikeyama N."/>
            <person name="Kunihiro T."/>
            <person name="Iino T."/>
            <person name="Yuki M."/>
            <person name="Ohkuma M."/>
        </authorList>
    </citation>
    <scope>NUCLEOTIDE SEQUENCE [LARGE SCALE GENOMIC DNA]</scope>
    <source>
        <strain evidence="7 8">4NBBH2</strain>
    </source>
</reference>
<dbReference type="AlphaFoldDB" id="A0A388SFK5"/>
<dbReference type="SUPFAM" id="SSF53613">
    <property type="entry name" value="Ribokinase-like"/>
    <property type="match status" value="1"/>
</dbReference>
<name>A0A388SFK5_9BURK</name>
<keyword evidence="8" id="KW-1185">Reference proteome</keyword>
<dbReference type="EC" id="2.7.1.35" evidence="1"/>
<comment type="caution">
    <text evidence="7">The sequence shown here is derived from an EMBL/GenBank/DDBJ whole genome shotgun (WGS) entry which is preliminary data.</text>
</comment>
<keyword evidence="4 7" id="KW-0418">Kinase</keyword>
<dbReference type="GO" id="GO:0008478">
    <property type="term" value="F:pyridoxal kinase activity"/>
    <property type="evidence" value="ECO:0007669"/>
    <property type="project" value="UniProtKB-EC"/>
</dbReference>
<keyword evidence="3" id="KW-0547">Nucleotide-binding</keyword>
<evidence type="ECO:0000259" key="6">
    <source>
        <dbReference type="Pfam" id="PF08543"/>
    </source>
</evidence>
<dbReference type="RefSeq" id="WP_116270433.1">
    <property type="nucleotide sequence ID" value="NZ_BGZJ01000001.1"/>
</dbReference>
<evidence type="ECO:0000256" key="3">
    <source>
        <dbReference type="ARBA" id="ARBA00022741"/>
    </source>
</evidence>
<dbReference type="EMBL" id="BGZJ01000001">
    <property type="protein sequence ID" value="GBO94191.1"/>
    <property type="molecule type" value="Genomic_DNA"/>
</dbReference>
<accession>A0A388SFK5</accession>
<dbReference type="PANTHER" id="PTHR10534:SF2">
    <property type="entry name" value="PYRIDOXAL KINASE"/>
    <property type="match status" value="1"/>
</dbReference>
<keyword evidence="2" id="KW-0808">Transferase</keyword>
<dbReference type="OrthoDB" id="9800808at2"/>
<dbReference type="Gene3D" id="3.40.1190.20">
    <property type="match status" value="1"/>
</dbReference>
<sequence>MQKNGKGKQVLLITDVAGYSKVALSAMLPVLTHLGYDLYNLPTALVSNNFAYGEYAFLDTTDYMRDTLRIWQHLGFHFDAVSTGFMTSAEQASLVRAFCQAQRAAGALIFTDPIMGDEGSLYQGLPEETVGFLRELIPVSDFLLPNYTEACLLAGIPYSKEPISMDDAKALIAKLRDQGARSVVVTSMQVEGEGSVVCGYDAKADHHFILPYKLIPLSFSGTGDIFSSVFIGRTMAGFPIRESTQSAMDAVYEMILANKDVANKFDGLQIEASLDIIDQTAPKA</sequence>
<dbReference type="Pfam" id="PF08543">
    <property type="entry name" value="Phos_pyr_kin"/>
    <property type="match status" value="1"/>
</dbReference>
<evidence type="ECO:0000256" key="4">
    <source>
        <dbReference type="ARBA" id="ARBA00022777"/>
    </source>
</evidence>
<dbReference type="GO" id="GO:0009443">
    <property type="term" value="P:pyridoxal 5'-phosphate salvage"/>
    <property type="evidence" value="ECO:0007669"/>
    <property type="project" value="InterPro"/>
</dbReference>
<evidence type="ECO:0000313" key="8">
    <source>
        <dbReference type="Proteomes" id="UP000266091"/>
    </source>
</evidence>
<dbReference type="GO" id="GO:0005524">
    <property type="term" value="F:ATP binding"/>
    <property type="evidence" value="ECO:0007669"/>
    <property type="project" value="UniProtKB-KW"/>
</dbReference>
<proteinExistence type="predicted"/>
<dbReference type="Proteomes" id="UP000266091">
    <property type="component" value="Unassembled WGS sequence"/>
</dbReference>
<dbReference type="InterPro" id="IPR013749">
    <property type="entry name" value="PM/HMP-P_kinase-1"/>
</dbReference>
<organism evidence="7 8">
    <name type="scientific">Mesosutterella multiformis</name>
    <dbReference type="NCBI Taxonomy" id="2259133"/>
    <lineage>
        <taxon>Bacteria</taxon>
        <taxon>Pseudomonadati</taxon>
        <taxon>Pseudomonadota</taxon>
        <taxon>Betaproteobacteria</taxon>
        <taxon>Burkholderiales</taxon>
        <taxon>Sutterellaceae</taxon>
        <taxon>Mesosutterella</taxon>
    </lineage>
</organism>
<dbReference type="PANTHER" id="PTHR10534">
    <property type="entry name" value="PYRIDOXAL KINASE"/>
    <property type="match status" value="1"/>
</dbReference>
<keyword evidence="5" id="KW-0067">ATP-binding</keyword>
<feature type="domain" description="Pyridoxamine kinase/Phosphomethylpyrimidine kinase" evidence="6">
    <location>
        <begin position="75"/>
        <end position="261"/>
    </location>
</feature>